<evidence type="ECO:0000313" key="2">
    <source>
        <dbReference type="Proteomes" id="UP000326546"/>
    </source>
</evidence>
<accession>A0A5J6V3E2</accession>
<organism evidence="1 2">
    <name type="scientific">Ornithinimicrobium pratense</name>
    <dbReference type="NCBI Taxonomy" id="2593973"/>
    <lineage>
        <taxon>Bacteria</taxon>
        <taxon>Bacillati</taxon>
        <taxon>Actinomycetota</taxon>
        <taxon>Actinomycetes</taxon>
        <taxon>Micrococcales</taxon>
        <taxon>Ornithinimicrobiaceae</taxon>
        <taxon>Ornithinimicrobium</taxon>
    </lineage>
</organism>
<keyword evidence="2" id="KW-1185">Reference proteome</keyword>
<name>A0A5J6V3E2_9MICO</name>
<gene>
    <name evidence="1" type="ORF">FY030_02110</name>
</gene>
<dbReference type="SUPFAM" id="SSF55961">
    <property type="entry name" value="Bet v1-like"/>
    <property type="match status" value="1"/>
</dbReference>
<dbReference type="OrthoDB" id="6624781at2"/>
<dbReference type="Gene3D" id="3.30.530.20">
    <property type="match status" value="1"/>
</dbReference>
<sequence length="155" mass="16970">MNDDTSITVSRTIDASAAEIFDVLSLPERHVELDGSGFVRSVDHGDRITSTGQVFTMNMTGDHMGGDYQTDNHVTGYDKDHLLAWETAPAGTQPPGWQWVWELVPQGPGNTEVRHSYDWGKVTDQELLQKVSFPLVTEEQLEGTLARLAAAVSGG</sequence>
<dbReference type="EMBL" id="CP044427">
    <property type="protein sequence ID" value="QFG67681.1"/>
    <property type="molecule type" value="Genomic_DNA"/>
</dbReference>
<dbReference type="Proteomes" id="UP000326546">
    <property type="component" value="Chromosome"/>
</dbReference>
<dbReference type="RefSeq" id="WP_158060076.1">
    <property type="nucleotide sequence ID" value="NZ_CP044427.1"/>
</dbReference>
<evidence type="ECO:0000313" key="1">
    <source>
        <dbReference type="EMBL" id="QFG67681.1"/>
    </source>
</evidence>
<protein>
    <submittedName>
        <fullName evidence="1">Polyketide cyclase</fullName>
    </submittedName>
</protein>
<dbReference type="InterPro" id="IPR023393">
    <property type="entry name" value="START-like_dom_sf"/>
</dbReference>
<dbReference type="KEGG" id="serw:FY030_02110"/>
<dbReference type="InterPro" id="IPR019587">
    <property type="entry name" value="Polyketide_cyclase/dehydratase"/>
</dbReference>
<dbReference type="AlphaFoldDB" id="A0A5J6V3E2"/>
<dbReference type="CDD" id="cd07825">
    <property type="entry name" value="SRPBCC_7"/>
    <property type="match status" value="1"/>
</dbReference>
<proteinExistence type="predicted"/>
<reference evidence="1 2" key="1">
    <citation type="submission" date="2019-09" db="EMBL/GenBank/DDBJ databases">
        <title>Serinicoccus pratensis sp. nov., isolated from meadow soil.</title>
        <authorList>
            <person name="Zhang W."/>
        </authorList>
    </citation>
    <scope>NUCLEOTIDE SEQUENCE [LARGE SCALE GENOMIC DNA]</scope>
    <source>
        <strain evidence="1 2">W204</strain>
    </source>
</reference>
<dbReference type="Pfam" id="PF10604">
    <property type="entry name" value="Polyketide_cyc2"/>
    <property type="match status" value="1"/>
</dbReference>